<dbReference type="InterPro" id="IPR036570">
    <property type="entry name" value="HORMA_dom_sf"/>
</dbReference>
<dbReference type="AlphaFoldDB" id="A0A5C3QSF0"/>
<accession>A0A5C3QSF0</accession>
<feature type="region of interest" description="Disordered" evidence="4">
    <location>
        <begin position="194"/>
        <end position="217"/>
    </location>
</feature>
<sequence length="217" mass="24266">MSDIAQKADSIAFHFYTKLFYVVNHARATAEPTTPPKTDKWFNLETPDTDLFTREQKEPYKALLSSGSPITSRPPRSLPPPINAPPFELQVLLTIPELTHNQVLVVQDLDVPGGQRRRIEPTPRHILLETWTLQFSRDASSVAQQPSAGGGEEIALPTIYKHGIPLFRSVFTLLRIMPSWKLHRRLRRNRNGAQFSIQVRVAPPSPPSTSSPGSSSS</sequence>
<dbReference type="GO" id="GO:0000423">
    <property type="term" value="P:mitophagy"/>
    <property type="evidence" value="ECO:0007669"/>
    <property type="project" value="TreeGrafter"/>
</dbReference>
<dbReference type="Pfam" id="PF10033">
    <property type="entry name" value="ATG13"/>
    <property type="match status" value="1"/>
</dbReference>
<dbReference type="OrthoDB" id="70161at2759"/>
<dbReference type="EMBL" id="ML178817">
    <property type="protein sequence ID" value="TFL04893.1"/>
    <property type="molecule type" value="Genomic_DNA"/>
</dbReference>
<dbReference type="GO" id="GO:0034497">
    <property type="term" value="P:protein localization to phagophore assembly site"/>
    <property type="evidence" value="ECO:0007669"/>
    <property type="project" value="TreeGrafter"/>
</dbReference>
<dbReference type="GO" id="GO:0005829">
    <property type="term" value="C:cytosol"/>
    <property type="evidence" value="ECO:0007669"/>
    <property type="project" value="TreeGrafter"/>
</dbReference>
<dbReference type="GO" id="GO:1990316">
    <property type="term" value="C:Atg1/ULK1 kinase complex"/>
    <property type="evidence" value="ECO:0007669"/>
    <property type="project" value="InterPro"/>
</dbReference>
<evidence type="ECO:0000313" key="6">
    <source>
        <dbReference type="EMBL" id="TFL04893.1"/>
    </source>
</evidence>
<proteinExistence type="inferred from homology"/>
<name>A0A5C3QSF0_9AGAR</name>
<organism evidence="6 7">
    <name type="scientific">Pterulicium gracile</name>
    <dbReference type="NCBI Taxonomy" id="1884261"/>
    <lineage>
        <taxon>Eukaryota</taxon>
        <taxon>Fungi</taxon>
        <taxon>Dikarya</taxon>
        <taxon>Basidiomycota</taxon>
        <taxon>Agaricomycotina</taxon>
        <taxon>Agaricomycetes</taxon>
        <taxon>Agaricomycetidae</taxon>
        <taxon>Agaricales</taxon>
        <taxon>Pleurotineae</taxon>
        <taxon>Pterulaceae</taxon>
        <taxon>Pterulicium</taxon>
    </lineage>
</organism>
<evidence type="ECO:0000256" key="2">
    <source>
        <dbReference type="ARBA" id="ARBA00023006"/>
    </source>
</evidence>
<dbReference type="GO" id="GO:0000407">
    <property type="term" value="C:phagophore assembly site"/>
    <property type="evidence" value="ECO:0007669"/>
    <property type="project" value="TreeGrafter"/>
</dbReference>
<dbReference type="PANTHER" id="PTHR13430:SF4">
    <property type="entry name" value="AUTOPHAGY-RELATED PROTEIN 13"/>
    <property type="match status" value="1"/>
</dbReference>
<dbReference type="STRING" id="1884261.A0A5C3QSF0"/>
<keyword evidence="2 3" id="KW-0072">Autophagy</keyword>
<evidence type="ECO:0000256" key="3">
    <source>
        <dbReference type="RuleBase" id="RU361214"/>
    </source>
</evidence>
<comment type="similarity">
    <text evidence="1 3">Belongs to the ATG13 family. Fungi subfamily.</text>
</comment>
<gene>
    <name evidence="6" type="ORF">BDV98DRAFT_601350</name>
</gene>
<dbReference type="PANTHER" id="PTHR13430">
    <property type="match status" value="1"/>
</dbReference>
<dbReference type="InterPro" id="IPR040182">
    <property type="entry name" value="ATG13"/>
</dbReference>
<feature type="domain" description="Autophagy-related protein 13 N-terminal" evidence="5">
    <location>
        <begin position="14"/>
        <end position="210"/>
    </location>
</feature>
<dbReference type="Proteomes" id="UP000305067">
    <property type="component" value="Unassembled WGS sequence"/>
</dbReference>
<evidence type="ECO:0000259" key="5">
    <source>
        <dbReference type="Pfam" id="PF10033"/>
    </source>
</evidence>
<reference evidence="6 7" key="1">
    <citation type="journal article" date="2019" name="Nat. Ecol. Evol.">
        <title>Megaphylogeny resolves global patterns of mushroom evolution.</title>
        <authorList>
            <person name="Varga T."/>
            <person name="Krizsan K."/>
            <person name="Foldi C."/>
            <person name="Dima B."/>
            <person name="Sanchez-Garcia M."/>
            <person name="Sanchez-Ramirez S."/>
            <person name="Szollosi G.J."/>
            <person name="Szarkandi J.G."/>
            <person name="Papp V."/>
            <person name="Albert L."/>
            <person name="Andreopoulos W."/>
            <person name="Angelini C."/>
            <person name="Antonin V."/>
            <person name="Barry K.W."/>
            <person name="Bougher N.L."/>
            <person name="Buchanan P."/>
            <person name="Buyck B."/>
            <person name="Bense V."/>
            <person name="Catcheside P."/>
            <person name="Chovatia M."/>
            <person name="Cooper J."/>
            <person name="Damon W."/>
            <person name="Desjardin D."/>
            <person name="Finy P."/>
            <person name="Geml J."/>
            <person name="Haridas S."/>
            <person name="Hughes K."/>
            <person name="Justo A."/>
            <person name="Karasinski D."/>
            <person name="Kautmanova I."/>
            <person name="Kiss B."/>
            <person name="Kocsube S."/>
            <person name="Kotiranta H."/>
            <person name="LaButti K.M."/>
            <person name="Lechner B.E."/>
            <person name="Liimatainen K."/>
            <person name="Lipzen A."/>
            <person name="Lukacs Z."/>
            <person name="Mihaltcheva S."/>
            <person name="Morgado L.N."/>
            <person name="Niskanen T."/>
            <person name="Noordeloos M.E."/>
            <person name="Ohm R.A."/>
            <person name="Ortiz-Santana B."/>
            <person name="Ovrebo C."/>
            <person name="Racz N."/>
            <person name="Riley R."/>
            <person name="Savchenko A."/>
            <person name="Shiryaev A."/>
            <person name="Soop K."/>
            <person name="Spirin V."/>
            <person name="Szebenyi C."/>
            <person name="Tomsovsky M."/>
            <person name="Tulloss R.E."/>
            <person name="Uehling J."/>
            <person name="Grigoriev I.V."/>
            <person name="Vagvolgyi C."/>
            <person name="Papp T."/>
            <person name="Martin F.M."/>
            <person name="Miettinen O."/>
            <person name="Hibbett D.S."/>
            <person name="Nagy L.G."/>
        </authorList>
    </citation>
    <scope>NUCLEOTIDE SEQUENCE [LARGE SCALE GENOMIC DNA]</scope>
    <source>
        <strain evidence="6 7">CBS 309.79</strain>
    </source>
</reference>
<keyword evidence="7" id="KW-1185">Reference proteome</keyword>
<evidence type="ECO:0000256" key="1">
    <source>
        <dbReference type="ARBA" id="ARBA00005246"/>
    </source>
</evidence>
<dbReference type="Gene3D" id="3.30.900.10">
    <property type="entry name" value="HORMA domain"/>
    <property type="match status" value="1"/>
</dbReference>
<dbReference type="GO" id="GO:0034727">
    <property type="term" value="P:piecemeal microautophagy of the nucleus"/>
    <property type="evidence" value="ECO:0007669"/>
    <property type="project" value="TreeGrafter"/>
</dbReference>
<evidence type="ECO:0000256" key="4">
    <source>
        <dbReference type="SAM" id="MobiDB-lite"/>
    </source>
</evidence>
<protein>
    <recommendedName>
        <fullName evidence="3">Autophagy-related protein 13</fullName>
    </recommendedName>
</protein>
<dbReference type="InterPro" id="IPR018731">
    <property type="entry name" value="Atg13_N"/>
</dbReference>
<evidence type="ECO:0000313" key="7">
    <source>
        <dbReference type="Proteomes" id="UP000305067"/>
    </source>
</evidence>